<proteinExistence type="predicted"/>
<gene>
    <name evidence="2" type="ORF">GGR21_002653</name>
</gene>
<dbReference type="RefSeq" id="WP_183307637.1">
    <property type="nucleotide sequence ID" value="NZ_JACIEP010000009.1"/>
</dbReference>
<accession>A0A840CL73</accession>
<dbReference type="EMBL" id="JACIEP010000009">
    <property type="protein sequence ID" value="MBB4036740.1"/>
    <property type="molecule type" value="Genomic_DNA"/>
</dbReference>
<keyword evidence="1" id="KW-0732">Signal</keyword>
<comment type="caution">
    <text evidence="2">The sequence shown here is derived from an EMBL/GenBank/DDBJ whole genome shotgun (WGS) entry which is preliminary data.</text>
</comment>
<organism evidence="2 3">
    <name type="scientific">Dysgonomonas hofstadii</name>
    <dbReference type="NCBI Taxonomy" id="637886"/>
    <lineage>
        <taxon>Bacteria</taxon>
        <taxon>Pseudomonadati</taxon>
        <taxon>Bacteroidota</taxon>
        <taxon>Bacteroidia</taxon>
        <taxon>Bacteroidales</taxon>
        <taxon>Dysgonomonadaceae</taxon>
        <taxon>Dysgonomonas</taxon>
    </lineage>
</organism>
<sequence>MKLRSEKLIAILVLLVCLSMATHAQVTIGADKEPIQGALLDLKSDNASADGGATTGTADGTGGGLLLPRVNLVDINKLSPFVKDSDPNLASLKLKLTGLMVYNLTVGQGGFTAAGTYTWDGIQWDLTTTPRIGGEVEFWSIEGNPATDPTTNFLGTTDNQPLVFKVNNLRAGYIGNSTSANYNAIGMNALMNNTGSNNNAFGNSALGSNTTGTNNTAVGNSAASTLTTGSNNIAIGNNAQLPSLTDNNQISIANLIYATGATGINTAGNVGIGNNAPAAKLDVAGNVKIADGTQGLGKILTSDANGLASWQDSGNPKWFYMPSFNLDVSTTGSKTIDLYSEYENQFKKDGSSDTQFVSSNATLTQVQQKVYNRDELDYVVTAYFPSDINVFKINSIDENGIMSYEVVSTNIPENSFINIVLLVK</sequence>
<protein>
    <submittedName>
        <fullName evidence="2">Uncharacterized protein</fullName>
    </submittedName>
</protein>
<evidence type="ECO:0000313" key="2">
    <source>
        <dbReference type="EMBL" id="MBB4036740.1"/>
    </source>
</evidence>
<feature type="chain" id="PRO_5032603540" evidence="1">
    <location>
        <begin position="25"/>
        <end position="424"/>
    </location>
</feature>
<dbReference type="Proteomes" id="UP000555103">
    <property type="component" value="Unassembled WGS sequence"/>
</dbReference>
<evidence type="ECO:0000256" key="1">
    <source>
        <dbReference type="SAM" id="SignalP"/>
    </source>
</evidence>
<evidence type="ECO:0000313" key="3">
    <source>
        <dbReference type="Proteomes" id="UP000555103"/>
    </source>
</evidence>
<dbReference type="AlphaFoldDB" id="A0A840CL73"/>
<reference evidence="2 3" key="1">
    <citation type="submission" date="2020-08" db="EMBL/GenBank/DDBJ databases">
        <title>Genomic Encyclopedia of Type Strains, Phase IV (KMG-IV): sequencing the most valuable type-strain genomes for metagenomic binning, comparative biology and taxonomic classification.</title>
        <authorList>
            <person name="Goeker M."/>
        </authorList>
    </citation>
    <scope>NUCLEOTIDE SEQUENCE [LARGE SCALE GENOMIC DNA]</scope>
    <source>
        <strain evidence="2 3">DSM 104969</strain>
    </source>
</reference>
<feature type="signal peptide" evidence="1">
    <location>
        <begin position="1"/>
        <end position="24"/>
    </location>
</feature>
<name>A0A840CL73_9BACT</name>
<keyword evidence="3" id="KW-1185">Reference proteome</keyword>